<evidence type="ECO:0000256" key="1">
    <source>
        <dbReference type="SAM" id="Coils"/>
    </source>
</evidence>
<name>A0A0C3E5X1_9AGAM</name>
<dbReference type="EMBL" id="KN822032">
    <property type="protein sequence ID" value="KIM63839.1"/>
    <property type="molecule type" value="Genomic_DNA"/>
</dbReference>
<accession>A0A0C3E5X1</accession>
<protein>
    <recommendedName>
        <fullName evidence="3">DUF6697 domain-containing protein</fullName>
    </recommendedName>
</protein>
<dbReference type="HOGENOM" id="CLU_049204_0_0_1"/>
<dbReference type="InterPro" id="IPR046520">
    <property type="entry name" value="DUF6697"/>
</dbReference>
<sequence>MSIIPVDASIAPELIEFWAKKYKETKDELDTLKENATYDLVSKNEEILSVVRSIKTTVVEDATLRQEFEAVSQEKDALVARLAQVEAERDALSTQVKLHTEQVRSLATEAISNRHSTLTHLFRPVSFIPQSHLAPIMLFPDFKEVLAHLPNIYAGERIQFISRPPSTLPMYIPVLGQHGYWFNGAQGPFQLVVEGLPAEWTYLGKYVSAPFVANDMRLSEWLALDERTRVAHASQVAALLRQPTDQTDLNANANQQDIKRRYDTGEWKVPCFSLQCVGYSMPLCQALQIAALKVQRQQADRGNTAAGNASSSAPAVAPRSETAQVPQTGAEEPSRDAPCCKAESTEERVPKKMRLSPKIMVKLEL</sequence>
<gene>
    <name evidence="4" type="ORF">SCLCIDRAFT_1213974</name>
</gene>
<feature type="domain" description="DUF6697" evidence="3">
    <location>
        <begin position="171"/>
        <end position="288"/>
    </location>
</feature>
<feature type="region of interest" description="Disordered" evidence="2">
    <location>
        <begin position="302"/>
        <end position="355"/>
    </location>
</feature>
<keyword evidence="5" id="KW-1185">Reference proteome</keyword>
<dbReference type="OrthoDB" id="3214033at2759"/>
<evidence type="ECO:0000259" key="3">
    <source>
        <dbReference type="Pfam" id="PF20411"/>
    </source>
</evidence>
<feature type="coiled-coil region" evidence="1">
    <location>
        <begin position="68"/>
        <end position="102"/>
    </location>
</feature>
<proteinExistence type="predicted"/>
<reference evidence="5" key="2">
    <citation type="submission" date="2015-01" db="EMBL/GenBank/DDBJ databases">
        <title>Evolutionary Origins and Diversification of the Mycorrhizal Mutualists.</title>
        <authorList>
            <consortium name="DOE Joint Genome Institute"/>
            <consortium name="Mycorrhizal Genomics Consortium"/>
            <person name="Kohler A."/>
            <person name="Kuo A."/>
            <person name="Nagy L.G."/>
            <person name="Floudas D."/>
            <person name="Copeland A."/>
            <person name="Barry K.W."/>
            <person name="Cichocki N."/>
            <person name="Veneault-Fourrey C."/>
            <person name="LaButti K."/>
            <person name="Lindquist E.A."/>
            <person name="Lipzen A."/>
            <person name="Lundell T."/>
            <person name="Morin E."/>
            <person name="Murat C."/>
            <person name="Riley R."/>
            <person name="Ohm R."/>
            <person name="Sun H."/>
            <person name="Tunlid A."/>
            <person name="Henrissat B."/>
            <person name="Grigoriev I.V."/>
            <person name="Hibbett D.S."/>
            <person name="Martin F."/>
        </authorList>
    </citation>
    <scope>NUCLEOTIDE SEQUENCE [LARGE SCALE GENOMIC DNA]</scope>
    <source>
        <strain evidence="5">Foug A</strain>
    </source>
</reference>
<keyword evidence="1" id="KW-0175">Coiled coil</keyword>
<dbReference type="Pfam" id="PF20411">
    <property type="entry name" value="DUF6697"/>
    <property type="match status" value="1"/>
</dbReference>
<dbReference type="InParanoid" id="A0A0C3E5X1"/>
<evidence type="ECO:0000313" key="5">
    <source>
        <dbReference type="Proteomes" id="UP000053989"/>
    </source>
</evidence>
<dbReference type="AlphaFoldDB" id="A0A0C3E5X1"/>
<dbReference type="Proteomes" id="UP000053989">
    <property type="component" value="Unassembled WGS sequence"/>
</dbReference>
<feature type="compositionally biased region" description="Low complexity" evidence="2">
    <location>
        <begin position="302"/>
        <end position="320"/>
    </location>
</feature>
<reference evidence="4 5" key="1">
    <citation type="submission" date="2014-04" db="EMBL/GenBank/DDBJ databases">
        <authorList>
            <consortium name="DOE Joint Genome Institute"/>
            <person name="Kuo A."/>
            <person name="Kohler A."/>
            <person name="Nagy L.G."/>
            <person name="Floudas D."/>
            <person name="Copeland A."/>
            <person name="Barry K.W."/>
            <person name="Cichocki N."/>
            <person name="Veneault-Fourrey C."/>
            <person name="LaButti K."/>
            <person name="Lindquist E.A."/>
            <person name="Lipzen A."/>
            <person name="Lundell T."/>
            <person name="Morin E."/>
            <person name="Murat C."/>
            <person name="Sun H."/>
            <person name="Tunlid A."/>
            <person name="Henrissat B."/>
            <person name="Grigoriev I.V."/>
            <person name="Hibbett D.S."/>
            <person name="Martin F."/>
            <person name="Nordberg H.P."/>
            <person name="Cantor M.N."/>
            <person name="Hua S.X."/>
        </authorList>
    </citation>
    <scope>NUCLEOTIDE SEQUENCE [LARGE SCALE GENOMIC DNA]</scope>
    <source>
        <strain evidence="4 5">Foug A</strain>
    </source>
</reference>
<evidence type="ECO:0000313" key="4">
    <source>
        <dbReference type="EMBL" id="KIM63839.1"/>
    </source>
</evidence>
<organism evidence="4 5">
    <name type="scientific">Scleroderma citrinum Foug A</name>
    <dbReference type="NCBI Taxonomy" id="1036808"/>
    <lineage>
        <taxon>Eukaryota</taxon>
        <taxon>Fungi</taxon>
        <taxon>Dikarya</taxon>
        <taxon>Basidiomycota</taxon>
        <taxon>Agaricomycotina</taxon>
        <taxon>Agaricomycetes</taxon>
        <taxon>Agaricomycetidae</taxon>
        <taxon>Boletales</taxon>
        <taxon>Sclerodermatineae</taxon>
        <taxon>Sclerodermataceae</taxon>
        <taxon>Scleroderma</taxon>
    </lineage>
</organism>
<evidence type="ECO:0000256" key="2">
    <source>
        <dbReference type="SAM" id="MobiDB-lite"/>
    </source>
</evidence>